<dbReference type="AlphaFoldDB" id="U6MGR3"/>
<evidence type="ECO:0000313" key="3">
    <source>
        <dbReference type="Proteomes" id="UP000030754"/>
    </source>
</evidence>
<accession>U6MGR3</accession>
<dbReference type="VEuPathDB" id="ToxoDB:ENH_00042790"/>
<dbReference type="RefSeq" id="XP_013440804.1">
    <property type="nucleotide sequence ID" value="XM_013585350.1"/>
</dbReference>
<keyword evidence="3" id="KW-1185">Reference proteome</keyword>
<dbReference type="GeneID" id="25474436"/>
<organism evidence="2 3">
    <name type="scientific">Eimeria necatrix</name>
    <dbReference type="NCBI Taxonomy" id="51315"/>
    <lineage>
        <taxon>Eukaryota</taxon>
        <taxon>Sar</taxon>
        <taxon>Alveolata</taxon>
        <taxon>Apicomplexa</taxon>
        <taxon>Conoidasida</taxon>
        <taxon>Coccidia</taxon>
        <taxon>Eucoccidiorida</taxon>
        <taxon>Eimeriorina</taxon>
        <taxon>Eimeriidae</taxon>
        <taxon>Eimeria</taxon>
    </lineage>
</organism>
<reference evidence="2" key="2">
    <citation type="submission" date="2013-10" db="EMBL/GenBank/DDBJ databases">
        <authorList>
            <person name="Aslett M."/>
        </authorList>
    </citation>
    <scope>NUCLEOTIDE SEQUENCE [LARGE SCALE GENOMIC DNA]</scope>
    <source>
        <strain evidence="2">Houghton</strain>
    </source>
</reference>
<evidence type="ECO:0000313" key="2">
    <source>
        <dbReference type="EMBL" id="CDJ63442.1"/>
    </source>
</evidence>
<evidence type="ECO:0000256" key="1">
    <source>
        <dbReference type="SAM" id="MobiDB-lite"/>
    </source>
</evidence>
<feature type="region of interest" description="Disordered" evidence="1">
    <location>
        <begin position="1"/>
        <end position="22"/>
    </location>
</feature>
<protein>
    <submittedName>
        <fullName evidence="2">Uncharacterized protein</fullName>
    </submittedName>
</protein>
<dbReference type="EMBL" id="HG722808">
    <property type="protein sequence ID" value="CDJ63442.1"/>
    <property type="molecule type" value="Genomic_DNA"/>
</dbReference>
<gene>
    <name evidence="2" type="ORF">ENH_00042790</name>
</gene>
<dbReference type="Proteomes" id="UP000030754">
    <property type="component" value="Unassembled WGS sequence"/>
</dbReference>
<name>U6MGR3_9EIME</name>
<proteinExistence type="predicted"/>
<sequence length="120" mass="13163">MSVSKVPSGTLAPHRHATPKPTVAERLYGHKEAPSQLVPIANVTGMPGDSPSVTWDQFHSVMVVIRTVIGGSRESGAAFPILPEDGSTVQAFLLRMERRFTQMQLEGPMITVYLRRIPLK</sequence>
<reference evidence="2" key="1">
    <citation type="submission" date="2013-10" db="EMBL/GenBank/DDBJ databases">
        <title>Genomic analysis of the causative agents of coccidiosis in chickens.</title>
        <authorList>
            <person name="Reid A.J."/>
            <person name="Blake D."/>
            <person name="Billington K."/>
            <person name="Browne H."/>
            <person name="Dunn M."/>
            <person name="Hung S."/>
            <person name="Kawahara F."/>
            <person name="Miranda-Saavedra D."/>
            <person name="Mourier T."/>
            <person name="Nagra H."/>
            <person name="Otto T.D."/>
            <person name="Rawlings N."/>
            <person name="Sanchez A."/>
            <person name="Sanders M."/>
            <person name="Subramaniam C."/>
            <person name="Tay Y."/>
            <person name="Dear P."/>
            <person name="Doerig C."/>
            <person name="Gruber A."/>
            <person name="Parkinson J."/>
            <person name="Shirley M."/>
            <person name="Wan K.L."/>
            <person name="Berriman M."/>
            <person name="Tomley F."/>
            <person name="Pain A."/>
        </authorList>
    </citation>
    <scope>NUCLEOTIDE SEQUENCE [LARGE SCALE GENOMIC DNA]</scope>
    <source>
        <strain evidence="2">Houghton</strain>
    </source>
</reference>